<dbReference type="Proteomes" id="UP000285610">
    <property type="component" value="Unassembled WGS sequence"/>
</dbReference>
<name>A0A2N5NPQ4_MEDGN</name>
<dbReference type="Proteomes" id="UP000234891">
    <property type="component" value="Unassembled WGS sequence"/>
</dbReference>
<proteinExistence type="predicted"/>
<protein>
    <submittedName>
        <fullName evidence="1">Uncharacterized protein</fullName>
    </submittedName>
</protein>
<evidence type="ECO:0000313" key="1">
    <source>
        <dbReference type="EMBL" id="PLT72929.1"/>
    </source>
</evidence>
<evidence type="ECO:0000313" key="3">
    <source>
        <dbReference type="Proteomes" id="UP000234891"/>
    </source>
</evidence>
<reference evidence="1 3" key="1">
    <citation type="journal article" date="2017" name="Genome Med.">
        <title>A novel Ruminococcus gnavus clade enriched in inflammatory bowel disease patients.</title>
        <authorList>
            <person name="Hall A.B."/>
            <person name="Yassour M."/>
            <person name="Sauk J."/>
            <person name="Garner A."/>
            <person name="Jiang X."/>
            <person name="Arthur T."/>
            <person name="Lagoudas G.K."/>
            <person name="Vatanen T."/>
            <person name="Fornelos N."/>
            <person name="Wilson R."/>
            <person name="Bertha M."/>
            <person name="Cohen M."/>
            <person name="Garber J."/>
            <person name="Khalili H."/>
            <person name="Gevers D."/>
            <person name="Ananthakrishnan A.N."/>
            <person name="Kugathasan S."/>
            <person name="Lander E.S."/>
            <person name="Blainey P."/>
            <person name="Vlamakis H."/>
            <person name="Xavier R.J."/>
            <person name="Huttenhower C."/>
        </authorList>
    </citation>
    <scope>NUCLEOTIDE SEQUENCE [LARGE SCALE GENOMIC DNA]</scope>
    <source>
        <strain evidence="1 3">RJX1124</strain>
    </source>
</reference>
<accession>A0A2N5NPQ4</accession>
<dbReference type="AlphaFoldDB" id="A0A2N5NPQ4"/>
<organism evidence="1 3">
    <name type="scientific">Mediterraneibacter gnavus</name>
    <name type="common">Ruminococcus gnavus</name>
    <dbReference type="NCBI Taxonomy" id="33038"/>
    <lineage>
        <taxon>Bacteria</taxon>
        <taxon>Bacillati</taxon>
        <taxon>Bacillota</taxon>
        <taxon>Clostridia</taxon>
        <taxon>Lachnospirales</taxon>
        <taxon>Lachnospiraceae</taxon>
        <taxon>Mediterraneibacter</taxon>
    </lineage>
</organism>
<gene>
    <name evidence="1" type="ORF">CDL26_07355</name>
    <name evidence="2" type="ORF">DWZ50_06485</name>
</gene>
<reference evidence="2 4" key="2">
    <citation type="submission" date="2018-08" db="EMBL/GenBank/DDBJ databases">
        <title>A genome reference for cultivated species of the human gut microbiota.</title>
        <authorList>
            <person name="Zou Y."/>
            <person name="Xue W."/>
            <person name="Luo G."/>
        </authorList>
    </citation>
    <scope>NUCLEOTIDE SEQUENCE [LARGE SCALE GENOMIC DNA]</scope>
    <source>
        <strain evidence="2 4">AF33-12</strain>
    </source>
</reference>
<evidence type="ECO:0000313" key="2">
    <source>
        <dbReference type="EMBL" id="RHM78184.1"/>
    </source>
</evidence>
<evidence type="ECO:0000313" key="4">
    <source>
        <dbReference type="Proteomes" id="UP000285610"/>
    </source>
</evidence>
<sequence>MHPDYDYKQIGKSFRNGKKGRTKFINLQIPMLYYGEETDSSPTIEFECHMKNKDIFPYFSIELDYTFHSDYLIAEVNVRRDLLKTELSLKEFEKILMVFENRKYRVNSAFVHCYGGNHRRFLMSGIYNGLNTIEDARIANHIGNYRNHWKNKMVGVFYMNCVRKEGMPDSVFHAICKIVGKKNAIQENDLILFKLPQCPMWYRMNRYFPTYSRWIVKHILQKEKICEKDMTWIAAILDLI</sequence>
<dbReference type="EMBL" id="QRQE01000012">
    <property type="protein sequence ID" value="RHM78184.1"/>
    <property type="molecule type" value="Genomic_DNA"/>
</dbReference>
<comment type="caution">
    <text evidence="1">The sequence shown here is derived from an EMBL/GenBank/DDBJ whole genome shotgun (WGS) entry which is preliminary data.</text>
</comment>
<dbReference type="RefSeq" id="WP_064787173.1">
    <property type="nucleotide sequence ID" value="NZ_JAAING010000065.1"/>
</dbReference>
<dbReference type="EMBL" id="NIHS01000010">
    <property type="protein sequence ID" value="PLT72929.1"/>
    <property type="molecule type" value="Genomic_DNA"/>
</dbReference>
<dbReference type="STRING" id="33038.GCA_900067245_01178"/>